<feature type="transmembrane region" description="Helical" evidence="9">
    <location>
        <begin position="276"/>
        <end position="294"/>
    </location>
</feature>
<keyword evidence="4" id="KW-1003">Cell membrane</keyword>
<evidence type="ECO:0000259" key="10">
    <source>
        <dbReference type="Pfam" id="PF00999"/>
    </source>
</evidence>
<evidence type="ECO:0000256" key="3">
    <source>
        <dbReference type="ARBA" id="ARBA00022449"/>
    </source>
</evidence>
<feature type="transmembrane region" description="Helical" evidence="9">
    <location>
        <begin position="94"/>
        <end position="114"/>
    </location>
</feature>
<dbReference type="InterPro" id="IPR003148">
    <property type="entry name" value="RCK_N"/>
</dbReference>
<feature type="domain" description="Cation/H+ exchanger transmembrane" evidence="10">
    <location>
        <begin position="19"/>
        <end position="393"/>
    </location>
</feature>
<keyword evidence="2" id="KW-0813">Transport</keyword>
<feature type="transmembrane region" description="Helical" evidence="9">
    <location>
        <begin position="366"/>
        <end position="386"/>
    </location>
</feature>
<sequence length="610" mass="66013">MIVNFGIVFLVASLVFIGLFSQWLAWRVKLPAILFLLILGILLGPILGWLRPDEVFGSLLFPAISLGVAIILFEGALSLRLSELRGLGTVIQRLLSLGVFSTWAIICVATHWLAHFPWPMAILFGAVTVVSGPTVIAPILRSVRPNANIAKVLRWESILIDPIGALLSVIVFEALVAHSAATVSLGEAGLSFLRIVAVGIALGVAGGLTLGRILRRRVVPDYLHPLLVLAGVLMIFALADALAKDSGLLAVTLIGMVLANMRDVPLDNILDFKKSLSILLISLLFIILAARLHLTEIRAVLGPGLSLLVVIQIVSQPIKVALASWGSELNWRERILVAWIAPRGIVAAATAAVLGQTLQAIRYPHAALFVPLTFAVIIASVLLPSLTARPLAKLLNVDEKEPQSILIIGANSVARAIAKALDQAGFACLLLDNDYTQIRAARAARINTFYAHPVSVQADRHLDLLDFGYMLGLAEDHALNIIASMRYKPEFGLDHVFILTDKSAMTGSDRQQVAAPYRGRYLFDGEVTYARLSQLLESGWRIQTTLLNDDLSWDAYQEQHNRQGFLPLFVVTAEHGLHVLQAGETIAPASGDRILALTAPPAAPSIDERD</sequence>
<feature type="domain" description="RCK N-terminal" evidence="11">
    <location>
        <begin position="405"/>
        <end position="492"/>
    </location>
</feature>
<comment type="subcellular location">
    <subcellularLocation>
        <location evidence="1">Cell membrane</location>
        <topology evidence="1">Multi-pass membrane protein</topology>
    </subcellularLocation>
</comment>
<evidence type="ECO:0000256" key="2">
    <source>
        <dbReference type="ARBA" id="ARBA00022448"/>
    </source>
</evidence>
<keyword evidence="3" id="KW-0050">Antiport</keyword>
<feature type="transmembrane region" description="Helical" evidence="9">
    <location>
        <begin position="222"/>
        <end position="241"/>
    </location>
</feature>
<feature type="transmembrane region" description="Helical" evidence="9">
    <location>
        <begin position="152"/>
        <end position="172"/>
    </location>
</feature>
<dbReference type="PANTHER" id="PTHR32507:SF0">
    <property type="entry name" value="NA(+)_H(+) ANTIPORTER 2-RELATED"/>
    <property type="match status" value="1"/>
</dbReference>
<evidence type="ECO:0000256" key="9">
    <source>
        <dbReference type="SAM" id="Phobius"/>
    </source>
</evidence>
<feature type="transmembrane region" description="Helical" evidence="9">
    <location>
        <begin position="335"/>
        <end position="354"/>
    </location>
</feature>
<keyword evidence="5 9" id="KW-0812">Transmembrane</keyword>
<keyword evidence="6 9" id="KW-1133">Transmembrane helix</keyword>
<gene>
    <name evidence="12" type="ORF">GL267_05500</name>
</gene>
<evidence type="ECO:0000256" key="7">
    <source>
        <dbReference type="ARBA" id="ARBA00023065"/>
    </source>
</evidence>
<evidence type="ECO:0000256" key="8">
    <source>
        <dbReference type="ARBA" id="ARBA00023136"/>
    </source>
</evidence>
<dbReference type="Gene3D" id="3.40.50.720">
    <property type="entry name" value="NAD(P)-binding Rossmann-like Domain"/>
    <property type="match status" value="1"/>
</dbReference>
<feature type="transmembrane region" description="Helical" evidence="9">
    <location>
        <begin position="300"/>
        <end position="323"/>
    </location>
</feature>
<name>A0A845U8N7_9PROT</name>
<keyword evidence="8 9" id="KW-0472">Membrane</keyword>
<proteinExistence type="predicted"/>
<dbReference type="SUPFAM" id="SSF51735">
    <property type="entry name" value="NAD(P)-binding Rossmann-fold domains"/>
    <property type="match status" value="1"/>
</dbReference>
<dbReference type="Gene3D" id="1.20.1530.20">
    <property type="match status" value="1"/>
</dbReference>
<feature type="transmembrane region" description="Helical" evidence="9">
    <location>
        <begin position="6"/>
        <end position="25"/>
    </location>
</feature>
<dbReference type="GO" id="GO:0006813">
    <property type="term" value="P:potassium ion transport"/>
    <property type="evidence" value="ECO:0007669"/>
    <property type="project" value="InterPro"/>
</dbReference>
<dbReference type="GO" id="GO:1902600">
    <property type="term" value="P:proton transmembrane transport"/>
    <property type="evidence" value="ECO:0007669"/>
    <property type="project" value="InterPro"/>
</dbReference>
<keyword evidence="7" id="KW-0406">Ion transport</keyword>
<dbReference type="GO" id="GO:0015297">
    <property type="term" value="F:antiporter activity"/>
    <property type="evidence" value="ECO:0007669"/>
    <property type="project" value="UniProtKB-KW"/>
</dbReference>
<feature type="transmembrane region" description="Helical" evidence="9">
    <location>
        <begin position="56"/>
        <end position="73"/>
    </location>
</feature>
<dbReference type="InterPro" id="IPR036291">
    <property type="entry name" value="NAD(P)-bd_dom_sf"/>
</dbReference>
<evidence type="ECO:0000259" key="11">
    <source>
        <dbReference type="Pfam" id="PF02254"/>
    </source>
</evidence>
<evidence type="ECO:0000313" key="12">
    <source>
        <dbReference type="EMBL" id="NDU42117.1"/>
    </source>
</evidence>
<dbReference type="AlphaFoldDB" id="A0A845U8N7"/>
<evidence type="ECO:0000256" key="1">
    <source>
        <dbReference type="ARBA" id="ARBA00004651"/>
    </source>
</evidence>
<dbReference type="GO" id="GO:0005886">
    <property type="term" value="C:plasma membrane"/>
    <property type="evidence" value="ECO:0007669"/>
    <property type="project" value="UniProtKB-SubCell"/>
</dbReference>
<comment type="caution">
    <text evidence="12">The sequence shown here is derived from an EMBL/GenBank/DDBJ whole genome shotgun (WGS) entry which is preliminary data.</text>
</comment>
<evidence type="ECO:0000256" key="4">
    <source>
        <dbReference type="ARBA" id="ARBA00022475"/>
    </source>
</evidence>
<dbReference type="PANTHER" id="PTHR32507">
    <property type="entry name" value="NA(+)/H(+) ANTIPORTER 1"/>
    <property type="match status" value="1"/>
</dbReference>
<reference evidence="12" key="1">
    <citation type="submission" date="2019-11" db="EMBL/GenBank/DDBJ databases">
        <title>Acidithiobacillus ferrianus sp. nov.: a facultatively anaerobic and extremely acidophilic chemolithoautotroph.</title>
        <authorList>
            <person name="Norris P.R."/>
            <person name="Falagan C."/>
            <person name="Moya-Beltran A."/>
            <person name="Castro M."/>
            <person name="Quatrini R."/>
            <person name="Johnson D.B."/>
        </authorList>
    </citation>
    <scope>NUCLEOTIDE SEQUENCE [LARGE SCALE GENOMIC DNA]</scope>
    <source>
        <strain evidence="12">MG</strain>
    </source>
</reference>
<dbReference type="Pfam" id="PF00999">
    <property type="entry name" value="Na_H_Exchanger"/>
    <property type="match status" value="1"/>
</dbReference>
<accession>A0A845U8N7</accession>
<dbReference type="Pfam" id="PF02254">
    <property type="entry name" value="TrkA_N"/>
    <property type="match status" value="1"/>
</dbReference>
<evidence type="ECO:0000256" key="5">
    <source>
        <dbReference type="ARBA" id="ARBA00022692"/>
    </source>
</evidence>
<dbReference type="InterPro" id="IPR038770">
    <property type="entry name" value="Na+/solute_symporter_sf"/>
</dbReference>
<evidence type="ECO:0000256" key="6">
    <source>
        <dbReference type="ARBA" id="ARBA00022989"/>
    </source>
</evidence>
<protein>
    <submittedName>
        <fullName evidence="12">Sodium:proton exchanger</fullName>
    </submittedName>
</protein>
<dbReference type="InterPro" id="IPR006153">
    <property type="entry name" value="Cation/H_exchanger_TM"/>
</dbReference>
<feature type="transmembrane region" description="Helical" evidence="9">
    <location>
        <begin position="192"/>
        <end position="210"/>
    </location>
</feature>
<organism evidence="12">
    <name type="scientific">Acidithiobacillus ferrianus</name>
    <dbReference type="NCBI Taxonomy" id="2678518"/>
    <lineage>
        <taxon>Bacteria</taxon>
        <taxon>Pseudomonadati</taxon>
        <taxon>Pseudomonadota</taxon>
        <taxon>Acidithiobacillia</taxon>
        <taxon>Acidithiobacillales</taxon>
        <taxon>Acidithiobacillaceae</taxon>
        <taxon>Acidithiobacillus</taxon>
    </lineage>
</organism>
<feature type="transmembrane region" description="Helical" evidence="9">
    <location>
        <begin position="120"/>
        <end position="140"/>
    </location>
</feature>
<feature type="transmembrane region" description="Helical" evidence="9">
    <location>
        <begin position="32"/>
        <end position="50"/>
    </location>
</feature>
<dbReference type="EMBL" id="WNJL01000023">
    <property type="protein sequence ID" value="NDU42117.1"/>
    <property type="molecule type" value="Genomic_DNA"/>
</dbReference>